<dbReference type="Pfam" id="PF01687">
    <property type="entry name" value="Flavokinase"/>
    <property type="match status" value="1"/>
</dbReference>
<evidence type="ECO:0000256" key="1">
    <source>
        <dbReference type="ARBA" id="ARBA00005201"/>
    </source>
</evidence>
<keyword evidence="3" id="KW-0285">Flavoprotein</keyword>
<dbReference type="Proteomes" id="UP000574390">
    <property type="component" value="Unassembled WGS sequence"/>
</dbReference>
<dbReference type="GO" id="GO:0008531">
    <property type="term" value="F:riboflavin kinase activity"/>
    <property type="evidence" value="ECO:0007669"/>
    <property type="project" value="UniProtKB-EC"/>
</dbReference>
<evidence type="ECO:0000256" key="3">
    <source>
        <dbReference type="ARBA" id="ARBA00022630"/>
    </source>
</evidence>
<organism evidence="9 10">
    <name type="scientific">Perkinsus olseni</name>
    <name type="common">Perkinsus atlanticus</name>
    <dbReference type="NCBI Taxonomy" id="32597"/>
    <lineage>
        <taxon>Eukaryota</taxon>
        <taxon>Sar</taxon>
        <taxon>Alveolata</taxon>
        <taxon>Perkinsozoa</taxon>
        <taxon>Perkinsea</taxon>
        <taxon>Perkinsida</taxon>
        <taxon>Perkinsidae</taxon>
        <taxon>Perkinsus</taxon>
    </lineage>
</organism>
<dbReference type="AlphaFoldDB" id="A0A7J6RHV1"/>
<dbReference type="UniPathway" id="UPA00276">
    <property type="reaction ID" value="UER00406"/>
</dbReference>
<keyword evidence="6" id="KW-0547">Nucleotide-binding</keyword>
<name>A0A7J6RHV1_PEROL</name>
<feature type="non-terminal residue" evidence="9">
    <location>
        <position position="246"/>
    </location>
</feature>
<dbReference type="Gene3D" id="2.40.30.30">
    <property type="entry name" value="Riboflavin kinase-like"/>
    <property type="match status" value="1"/>
</dbReference>
<dbReference type="InterPro" id="IPR023468">
    <property type="entry name" value="Riboflavin_kinase"/>
</dbReference>
<evidence type="ECO:0000256" key="6">
    <source>
        <dbReference type="ARBA" id="ARBA00022741"/>
    </source>
</evidence>
<dbReference type="SMART" id="SM00904">
    <property type="entry name" value="Flavokinase"/>
    <property type="match status" value="1"/>
</dbReference>
<evidence type="ECO:0000256" key="4">
    <source>
        <dbReference type="ARBA" id="ARBA00022643"/>
    </source>
</evidence>
<dbReference type="GO" id="GO:0009231">
    <property type="term" value="P:riboflavin biosynthetic process"/>
    <property type="evidence" value="ECO:0007669"/>
    <property type="project" value="InterPro"/>
</dbReference>
<evidence type="ECO:0000313" key="9">
    <source>
        <dbReference type="EMBL" id="KAF4719656.1"/>
    </source>
</evidence>
<evidence type="ECO:0000256" key="5">
    <source>
        <dbReference type="ARBA" id="ARBA00022679"/>
    </source>
</evidence>
<dbReference type="GO" id="GO:0009398">
    <property type="term" value="P:FMN biosynthetic process"/>
    <property type="evidence" value="ECO:0007669"/>
    <property type="project" value="UniProtKB-UniPathway"/>
</dbReference>
<comment type="caution">
    <text evidence="9">The sequence shown here is derived from an EMBL/GenBank/DDBJ whole genome shotgun (WGS) entry which is preliminary data.</text>
</comment>
<keyword evidence="4" id="KW-0288">FMN</keyword>
<dbReference type="PANTHER" id="PTHR22749:SF6">
    <property type="entry name" value="RIBOFLAVIN KINASE"/>
    <property type="match status" value="1"/>
</dbReference>
<dbReference type="InterPro" id="IPR015865">
    <property type="entry name" value="Riboflavin_kinase_bac/euk"/>
</dbReference>
<dbReference type="InterPro" id="IPR023465">
    <property type="entry name" value="Riboflavin_kinase_dom_sf"/>
</dbReference>
<evidence type="ECO:0000256" key="7">
    <source>
        <dbReference type="ARBA" id="ARBA00022840"/>
    </source>
</evidence>
<accession>A0A7J6RHV1</accession>
<dbReference type="GO" id="GO:0005524">
    <property type="term" value="F:ATP binding"/>
    <property type="evidence" value="ECO:0007669"/>
    <property type="project" value="UniProtKB-KW"/>
</dbReference>
<proteinExistence type="predicted"/>
<evidence type="ECO:0000256" key="2">
    <source>
        <dbReference type="ARBA" id="ARBA00012105"/>
    </source>
</evidence>
<dbReference type="EMBL" id="JABANM010022405">
    <property type="protein sequence ID" value="KAF4719656.1"/>
    <property type="molecule type" value="Genomic_DNA"/>
</dbReference>
<dbReference type="EC" id="2.7.1.26" evidence="2"/>
<feature type="domain" description="Riboflavin kinase" evidence="8">
    <location>
        <begin position="16"/>
        <end position="159"/>
    </location>
</feature>
<dbReference type="SUPFAM" id="SSF82114">
    <property type="entry name" value="Riboflavin kinase-like"/>
    <property type="match status" value="1"/>
</dbReference>
<evidence type="ECO:0000259" key="8">
    <source>
        <dbReference type="SMART" id="SM00904"/>
    </source>
</evidence>
<dbReference type="PANTHER" id="PTHR22749">
    <property type="entry name" value="RIBOFLAVIN KINASE/FMN ADENYLYLTRANSFERASE"/>
    <property type="match status" value="1"/>
</dbReference>
<keyword evidence="5" id="KW-0808">Transferase</keyword>
<reference evidence="9 10" key="1">
    <citation type="submission" date="2020-04" db="EMBL/GenBank/DDBJ databases">
        <title>Perkinsus olseni comparative genomics.</title>
        <authorList>
            <person name="Bogema D.R."/>
        </authorList>
    </citation>
    <scope>NUCLEOTIDE SEQUENCE [LARGE SCALE GENOMIC DNA]</scope>
    <source>
        <strain evidence="9">ATCC PRA-205</strain>
    </source>
</reference>
<gene>
    <name evidence="9" type="ORF">FOZ62_021054</name>
</gene>
<evidence type="ECO:0000313" key="10">
    <source>
        <dbReference type="Proteomes" id="UP000574390"/>
    </source>
</evidence>
<sequence length="246" mass="27452">MPPSPTKEGIQRILHLLEPPARLTGTVASGFGRGSKLLGYPTANITSDSPAVARFLETADTGVYLGFAQVRYPDGHPIPQADLEVHPTALSVGVNPSFDDVKEKLVEAYIMHEFSADFYGSELRLLVLGRFRPEYPFESIEQLKAEMKIDCGFTTQELSTDRLRKYREDALFRDDDTPTTVTPSSMLHFLLWPVGLLDAATGTVFCDLSEAKPVYNSTAFGMMLRKQHSVVISFMEEYYEKSSYPP</sequence>
<protein>
    <recommendedName>
        <fullName evidence="2">riboflavin kinase</fullName>
        <ecNumber evidence="2">2.7.1.26</ecNumber>
    </recommendedName>
</protein>
<comment type="pathway">
    <text evidence="1">Cofactor biosynthesis; FMN biosynthesis; FMN from riboflavin (ATP route): step 1/1.</text>
</comment>
<keyword evidence="7" id="KW-0067">ATP-binding</keyword>